<dbReference type="EMBL" id="LQQY01000008">
    <property type="protein sequence ID" value="KZE51431.1"/>
    <property type="molecule type" value="Genomic_DNA"/>
</dbReference>
<organism evidence="1 2">
    <name type="scientific">Rossellomorea marisflavi</name>
    <dbReference type="NCBI Taxonomy" id="189381"/>
    <lineage>
        <taxon>Bacteria</taxon>
        <taxon>Bacillati</taxon>
        <taxon>Bacillota</taxon>
        <taxon>Bacilli</taxon>
        <taxon>Bacillales</taxon>
        <taxon>Bacillaceae</taxon>
        <taxon>Rossellomorea</taxon>
    </lineage>
</organism>
<comment type="caution">
    <text evidence="1">The sequence shown here is derived from an EMBL/GenBank/DDBJ whole genome shotgun (WGS) entry which is preliminary data.</text>
</comment>
<dbReference type="InterPro" id="IPR037914">
    <property type="entry name" value="SpoVT-AbrB_sf"/>
</dbReference>
<dbReference type="SUPFAM" id="SSF89447">
    <property type="entry name" value="AbrB/MazE/MraZ-like"/>
    <property type="match status" value="2"/>
</dbReference>
<dbReference type="OrthoDB" id="2896971at2"/>
<dbReference type="PATRIC" id="fig|189381.10.peg.1473"/>
<gene>
    <name evidence="1" type="ORF">AV649_14500</name>
</gene>
<sequence length="98" mass="11218">MCTLHKTRLFSRSGSITIPREWRERFGLLPGRQAEFIHEAGSILIREALEESTHNKGFISEKGTVNIPKELREDLGIHPRSIYHLYADDEGQGIVMTK</sequence>
<proteinExistence type="predicted"/>
<accession>A0A0J5WG21</accession>
<protein>
    <submittedName>
        <fullName evidence="1">Uncharacterized protein</fullName>
    </submittedName>
</protein>
<evidence type="ECO:0000313" key="2">
    <source>
        <dbReference type="Proteomes" id="UP000076510"/>
    </source>
</evidence>
<name>A0A0J5WG21_9BACI</name>
<evidence type="ECO:0000313" key="1">
    <source>
        <dbReference type="EMBL" id="KZE51431.1"/>
    </source>
</evidence>
<dbReference type="Proteomes" id="UP000076510">
    <property type="component" value="Unassembled WGS sequence"/>
</dbReference>
<reference evidence="2" key="1">
    <citation type="submission" date="2016-01" db="EMBL/GenBank/DDBJ databases">
        <title>Whole genome sequencing of Bhargavaea cecembensis T14.</title>
        <authorList>
            <person name="Hong K.W."/>
        </authorList>
    </citation>
    <scope>NUCLEOTIDE SEQUENCE [LARGE SCALE GENOMIC DNA]</scope>
    <source>
        <strain evidence="2">M19</strain>
    </source>
</reference>
<dbReference type="Gene3D" id="2.10.260.10">
    <property type="match status" value="2"/>
</dbReference>
<dbReference type="GO" id="GO:0003677">
    <property type="term" value="F:DNA binding"/>
    <property type="evidence" value="ECO:0007669"/>
    <property type="project" value="UniProtKB-UniRule"/>
</dbReference>
<dbReference type="InterPro" id="IPR007159">
    <property type="entry name" value="SpoVT-AbrB_dom"/>
</dbReference>
<dbReference type="AlphaFoldDB" id="A0A0J5WG21"/>
<dbReference type="PROSITE" id="PS51740">
    <property type="entry name" value="SPOVT_ABRB"/>
    <property type="match status" value="1"/>
</dbReference>
<dbReference type="SMART" id="SM00966">
    <property type="entry name" value="SpoVT_AbrB"/>
    <property type="match status" value="2"/>
</dbReference>
<dbReference type="RefSeq" id="WP_048005698.1">
    <property type="nucleotide sequence ID" value="NZ_CP047095.1"/>
</dbReference>